<dbReference type="Proteomes" id="UP000526408">
    <property type="component" value="Unassembled WGS sequence"/>
</dbReference>
<dbReference type="InterPro" id="IPR006037">
    <property type="entry name" value="RCK_C"/>
</dbReference>
<sequence>MTVEIAIVLGLLVAGMVLFATEALPADVTALSLLSALVATGVLTPAEAFAGFGSEIIILLAAVMVLAGAVVKSGVLDGLGRLAHRVGGGRPRGALLSLLMLSAGSSSLFSNTTTTAVLMPAAIETARRAAISPSRVLMPLAFASMLGGAGTLIGTSANLAGSAMAERLGLQPFGLFEFLGVGAAVALSGLLWLALPGFALLPARRPVAAGDGAEPRGFFTTLGLAEGSAMIGRTVAEAGFDAFEADLLAVERDGERLAPHPARKLREGDRLIVRATRDGILKLRRSPDVVLEPDLDGARAPRDEAEPVLAEAVIAPQSRLAGQTLRRTGVFDRHRAVVLAIWRRDRSRPARIENLRLRAGDLMLLEAPEDEVVRLGASPDLRVLSRVDAAVVTRREGGAALAAMAAALLLGAFGVVPLSLAFLVAVLVVVVAGNLDMAEAYRVIEWRLLVLIAAMSGFGLAMQDTGAAEYLAGYVVGLAAPFGPLAAMAGLSLLTVVLTQPMSNAAAALTVIPIAVAAADGLGLDPRMLAILVTLSASMSFLSPLEPACLLVYDAGRYRFLDYVRAGLPLTLICNGLLLLLVPLVWG</sequence>
<dbReference type="InterPro" id="IPR051679">
    <property type="entry name" value="DASS-Related_Transporters"/>
</dbReference>
<keyword evidence="10" id="KW-1185">Reference proteome</keyword>
<proteinExistence type="predicted"/>
<feature type="transmembrane region" description="Helical" evidence="7">
    <location>
        <begin position="474"/>
        <end position="498"/>
    </location>
</feature>
<dbReference type="PANTHER" id="PTHR43652">
    <property type="entry name" value="BASIC AMINO ACID ANTIPORTER YFCC-RELATED"/>
    <property type="match status" value="1"/>
</dbReference>
<dbReference type="AlphaFoldDB" id="A0A7X6H0G9"/>
<gene>
    <name evidence="9" type="ORF">HCU73_14260</name>
</gene>
<dbReference type="PANTHER" id="PTHR43652:SF2">
    <property type="entry name" value="BASIC AMINO ACID ANTIPORTER YFCC-RELATED"/>
    <property type="match status" value="1"/>
</dbReference>
<dbReference type="GO" id="GO:0008324">
    <property type="term" value="F:monoatomic cation transmembrane transporter activity"/>
    <property type="evidence" value="ECO:0007669"/>
    <property type="project" value="InterPro"/>
</dbReference>
<accession>A0A7X6H0G9</accession>
<feature type="transmembrane region" description="Helical" evidence="7">
    <location>
        <begin position="505"/>
        <end position="524"/>
    </location>
</feature>
<comment type="subcellular location">
    <subcellularLocation>
        <location evidence="1">Membrane</location>
        <topology evidence="1">Multi-pass membrane protein</topology>
    </subcellularLocation>
</comment>
<feature type="transmembrane region" description="Helical" evidence="7">
    <location>
        <begin position="140"/>
        <end position="161"/>
    </location>
</feature>
<keyword evidence="2" id="KW-0813">Transport</keyword>
<dbReference type="Pfam" id="PF02080">
    <property type="entry name" value="TrkA_C"/>
    <property type="match status" value="1"/>
</dbReference>
<keyword evidence="5 7" id="KW-1133">Transmembrane helix</keyword>
<evidence type="ECO:0000256" key="6">
    <source>
        <dbReference type="ARBA" id="ARBA00023136"/>
    </source>
</evidence>
<name>A0A7X6H0G9_9RHOB</name>
<organism evidence="9 10">
    <name type="scientific">Roseicyclus persicicus</name>
    <dbReference type="NCBI Taxonomy" id="2650661"/>
    <lineage>
        <taxon>Bacteria</taxon>
        <taxon>Pseudomonadati</taxon>
        <taxon>Pseudomonadota</taxon>
        <taxon>Alphaproteobacteria</taxon>
        <taxon>Rhodobacterales</taxon>
        <taxon>Roseobacteraceae</taxon>
        <taxon>Roseicyclus</taxon>
    </lineage>
</organism>
<reference evidence="9 10" key="1">
    <citation type="submission" date="2020-04" db="EMBL/GenBank/DDBJ databases">
        <authorList>
            <person name="Yoon J."/>
        </authorList>
    </citation>
    <scope>NUCLEOTIDE SEQUENCE [LARGE SCALE GENOMIC DNA]</scope>
    <source>
        <strain evidence="9 10">KMU-115</strain>
    </source>
</reference>
<evidence type="ECO:0000256" key="7">
    <source>
        <dbReference type="SAM" id="Phobius"/>
    </source>
</evidence>
<dbReference type="InterPro" id="IPR036721">
    <property type="entry name" value="RCK_C_sf"/>
</dbReference>
<evidence type="ECO:0000256" key="3">
    <source>
        <dbReference type="ARBA" id="ARBA00022692"/>
    </source>
</evidence>
<dbReference type="RefSeq" id="WP_168624138.1">
    <property type="nucleotide sequence ID" value="NZ_JAAZQQ010000005.1"/>
</dbReference>
<dbReference type="GO" id="GO:0006813">
    <property type="term" value="P:potassium ion transport"/>
    <property type="evidence" value="ECO:0007669"/>
    <property type="project" value="InterPro"/>
</dbReference>
<feature type="transmembrane region" description="Helical" evidence="7">
    <location>
        <begin position="173"/>
        <end position="195"/>
    </location>
</feature>
<keyword evidence="3 7" id="KW-0812">Transmembrane</keyword>
<feature type="domain" description="RCK C-terminal" evidence="8">
    <location>
        <begin position="295"/>
        <end position="381"/>
    </location>
</feature>
<dbReference type="InterPro" id="IPR004680">
    <property type="entry name" value="Cit_transptr-like_dom"/>
</dbReference>
<protein>
    <submittedName>
        <fullName evidence="9">SLC13 family permease</fullName>
    </submittedName>
</protein>
<evidence type="ECO:0000256" key="2">
    <source>
        <dbReference type="ARBA" id="ARBA00022448"/>
    </source>
</evidence>
<evidence type="ECO:0000256" key="4">
    <source>
        <dbReference type="ARBA" id="ARBA00022737"/>
    </source>
</evidence>
<dbReference type="GO" id="GO:0005886">
    <property type="term" value="C:plasma membrane"/>
    <property type="evidence" value="ECO:0007669"/>
    <property type="project" value="TreeGrafter"/>
</dbReference>
<comment type="caution">
    <text evidence="9">The sequence shown here is derived from an EMBL/GenBank/DDBJ whole genome shotgun (WGS) entry which is preliminary data.</text>
</comment>
<evidence type="ECO:0000259" key="8">
    <source>
        <dbReference type="PROSITE" id="PS51202"/>
    </source>
</evidence>
<feature type="transmembrane region" description="Helical" evidence="7">
    <location>
        <begin position="49"/>
        <end position="71"/>
    </location>
</feature>
<evidence type="ECO:0000256" key="5">
    <source>
        <dbReference type="ARBA" id="ARBA00022989"/>
    </source>
</evidence>
<dbReference type="SUPFAM" id="SSF116726">
    <property type="entry name" value="TrkA C-terminal domain-like"/>
    <property type="match status" value="2"/>
</dbReference>
<evidence type="ECO:0000313" key="10">
    <source>
        <dbReference type="Proteomes" id="UP000526408"/>
    </source>
</evidence>
<dbReference type="Gene3D" id="3.30.70.1450">
    <property type="entry name" value="Regulator of K+ conductance, C-terminal domain"/>
    <property type="match status" value="2"/>
</dbReference>
<evidence type="ECO:0000313" key="9">
    <source>
        <dbReference type="EMBL" id="NKX45756.1"/>
    </source>
</evidence>
<feature type="transmembrane region" description="Helical" evidence="7">
    <location>
        <begin position="565"/>
        <end position="586"/>
    </location>
</feature>
<keyword evidence="6 7" id="KW-0472">Membrane</keyword>
<feature type="transmembrane region" description="Helical" evidence="7">
    <location>
        <begin position="399"/>
        <end position="432"/>
    </location>
</feature>
<feature type="transmembrane region" description="Helical" evidence="7">
    <location>
        <begin position="530"/>
        <end position="553"/>
    </location>
</feature>
<dbReference type="Pfam" id="PF03600">
    <property type="entry name" value="CitMHS"/>
    <property type="match status" value="1"/>
</dbReference>
<feature type="transmembrane region" description="Helical" evidence="7">
    <location>
        <begin position="444"/>
        <end position="462"/>
    </location>
</feature>
<dbReference type="EMBL" id="JAAZQQ010000005">
    <property type="protein sequence ID" value="NKX45756.1"/>
    <property type="molecule type" value="Genomic_DNA"/>
</dbReference>
<evidence type="ECO:0000256" key="1">
    <source>
        <dbReference type="ARBA" id="ARBA00004141"/>
    </source>
</evidence>
<feature type="domain" description="RCK C-terminal" evidence="8">
    <location>
        <begin position="207"/>
        <end position="289"/>
    </location>
</feature>
<keyword evidence="4" id="KW-0677">Repeat</keyword>
<dbReference type="PROSITE" id="PS51202">
    <property type="entry name" value="RCK_C"/>
    <property type="match status" value="2"/>
</dbReference>